<keyword evidence="1" id="KW-0472">Membrane</keyword>
<evidence type="ECO:0000313" key="2">
    <source>
        <dbReference type="EMBL" id="BFP43866.1"/>
    </source>
</evidence>
<keyword evidence="1" id="KW-1133">Transmembrane helix</keyword>
<reference evidence="2" key="1">
    <citation type="submission" date="2024-07" db="EMBL/GenBank/DDBJ databases">
        <title>Complete genome sequences of cellulolytic bacteria, Kitasatospora sp. CMC57 and Streptomyces sp. CMC78, isolated from Japanese agricultural soil.</title>
        <authorList>
            <person name="Hashimoto T."/>
            <person name="Ito M."/>
            <person name="Iwamoto M."/>
            <person name="Fukahori D."/>
            <person name="Shoda T."/>
            <person name="Sakoda M."/>
            <person name="Morohoshi T."/>
            <person name="Mitsuboshi M."/>
            <person name="Nishizawa T."/>
        </authorList>
    </citation>
    <scope>NUCLEOTIDE SEQUENCE</scope>
    <source>
        <strain evidence="2">CMC57</strain>
    </source>
</reference>
<keyword evidence="1" id="KW-0812">Transmembrane</keyword>
<organism evidence="2">
    <name type="scientific">Kitasatospora sp. CMC57</name>
    <dbReference type="NCBI Taxonomy" id="3231513"/>
    <lineage>
        <taxon>Bacteria</taxon>
        <taxon>Bacillati</taxon>
        <taxon>Actinomycetota</taxon>
        <taxon>Actinomycetes</taxon>
        <taxon>Kitasatosporales</taxon>
        <taxon>Streptomycetaceae</taxon>
        <taxon>Kitasatospora</taxon>
    </lineage>
</organism>
<gene>
    <name evidence="2" type="ORF">KCMC57_02340</name>
</gene>
<feature type="transmembrane region" description="Helical" evidence="1">
    <location>
        <begin position="36"/>
        <end position="54"/>
    </location>
</feature>
<accession>A0AB33JKS4</accession>
<sequence>MIFALLFMLALGLLVTLGPAVLFGLVTGLLTARLTVPARIGVLLLVTAAQALTWELLLSFGYLAAAVVFLVGLATFAAGAGGAAWSARQARAAHSSLAGPPYWYHGATGWEART</sequence>
<dbReference type="AlphaFoldDB" id="A0AB33JKS4"/>
<proteinExistence type="predicted"/>
<feature type="transmembrane region" description="Helical" evidence="1">
    <location>
        <begin position="6"/>
        <end position="29"/>
    </location>
</feature>
<evidence type="ECO:0000256" key="1">
    <source>
        <dbReference type="SAM" id="Phobius"/>
    </source>
</evidence>
<protein>
    <submittedName>
        <fullName evidence="2">Uncharacterized protein</fullName>
    </submittedName>
</protein>
<dbReference type="EMBL" id="AP035881">
    <property type="protein sequence ID" value="BFP43866.1"/>
    <property type="molecule type" value="Genomic_DNA"/>
</dbReference>
<name>A0AB33JKS4_9ACTN</name>
<feature type="transmembrane region" description="Helical" evidence="1">
    <location>
        <begin position="60"/>
        <end position="85"/>
    </location>
</feature>